<keyword evidence="2" id="KW-1133">Transmembrane helix</keyword>
<gene>
    <name evidence="3" type="ORF">TVAG_127590</name>
</gene>
<protein>
    <submittedName>
        <fullName evidence="3">Surface antigen BspA-like</fullName>
    </submittedName>
</protein>
<evidence type="ECO:0000313" key="3">
    <source>
        <dbReference type="EMBL" id="EAX89696.1"/>
    </source>
</evidence>
<dbReference type="PANTHER" id="PTHR45661">
    <property type="entry name" value="SURFACE ANTIGEN"/>
    <property type="match status" value="1"/>
</dbReference>
<dbReference type="SUPFAM" id="SSF52058">
    <property type="entry name" value="L domain-like"/>
    <property type="match status" value="1"/>
</dbReference>
<keyword evidence="2" id="KW-0812">Transmembrane</keyword>
<feature type="region of interest" description="Disordered" evidence="1">
    <location>
        <begin position="526"/>
        <end position="557"/>
    </location>
</feature>
<dbReference type="InterPro" id="IPR053139">
    <property type="entry name" value="Surface_bspA-like"/>
</dbReference>
<feature type="transmembrane region" description="Helical" evidence="2">
    <location>
        <begin position="498"/>
        <end position="520"/>
    </location>
</feature>
<keyword evidence="4" id="KW-1185">Reference proteome</keyword>
<dbReference type="VEuPathDB" id="TrichDB:TVAGG3_0055230"/>
<sequence length="557" mass="62160">MFSPRYSIYSHSLKELEISFPIDAEKDSTVLQIGAVNCKKLELIKITSKVTKLSSYIFRNNPKLEEVQLPDTVNTIGEGVFYECYELNKINLDKVELFDSKAFVNTGFKTFDFSHYKYNYIPEELLHGCIKLKQVTGTDNITYVSSKAFRNCTSLEEISFKNLTLIDSEAFYNCSSLKSFEFSTVLAIGIKAFCYCESLESITISHLIFFGQSSEAGIFENCTSLKKADLTGLITIDNYFFQGCESLTEVIYNPNIYSFGTKTFARCVFKEFTIPDTVSVIGEKCFSGCESLKKIIIGKRTTSLTTSWFDPTDHTLTFSIPDTVFTIGTNAFDGIDKVEIEFTDNKVYDYKDQSLINKIDNSLVVTAGILSKVFKVPEEVISISNNAITRRYSAKESKSKRRLDLKDASDKIASAAIVKVQTNLLAMNSQSIIFQSFCYDGDMFVTDEAYISSFNIYTNKDYLYDTFGKTDTTGGGCSTKLNDAFKWRHIIGWGGAEIGLLVVLLLLIIALIIVLLLYFLKPLGSVGGGGGDSGKKEKKKEKSSSSSKSDKKDADAV</sequence>
<dbReference type="RefSeq" id="XP_001302626.1">
    <property type="nucleotide sequence ID" value="XM_001302625.1"/>
</dbReference>
<proteinExistence type="predicted"/>
<dbReference type="SMR" id="A2FZG4"/>
<dbReference type="InterPro" id="IPR032675">
    <property type="entry name" value="LRR_dom_sf"/>
</dbReference>
<accession>A2FZG4</accession>
<evidence type="ECO:0000313" key="4">
    <source>
        <dbReference type="Proteomes" id="UP000001542"/>
    </source>
</evidence>
<name>A2FZG4_TRIV3</name>
<reference evidence="3" key="1">
    <citation type="submission" date="2006-10" db="EMBL/GenBank/DDBJ databases">
        <authorList>
            <person name="Amadeo P."/>
            <person name="Zhao Q."/>
            <person name="Wortman J."/>
            <person name="Fraser-Liggett C."/>
            <person name="Carlton J."/>
        </authorList>
    </citation>
    <scope>NUCLEOTIDE SEQUENCE</scope>
    <source>
        <strain evidence="3">G3</strain>
    </source>
</reference>
<organism evidence="3 4">
    <name type="scientific">Trichomonas vaginalis (strain ATCC PRA-98 / G3)</name>
    <dbReference type="NCBI Taxonomy" id="412133"/>
    <lineage>
        <taxon>Eukaryota</taxon>
        <taxon>Metamonada</taxon>
        <taxon>Parabasalia</taxon>
        <taxon>Trichomonadida</taxon>
        <taxon>Trichomonadidae</taxon>
        <taxon>Trichomonas</taxon>
    </lineage>
</organism>
<evidence type="ECO:0000256" key="1">
    <source>
        <dbReference type="SAM" id="MobiDB-lite"/>
    </source>
</evidence>
<dbReference type="AlphaFoldDB" id="A2FZG4"/>
<dbReference type="KEGG" id="tva:4747368"/>
<dbReference type="STRING" id="5722.A2FZG4"/>
<keyword evidence="2" id="KW-0472">Membrane</keyword>
<dbReference type="EMBL" id="DS114175">
    <property type="protein sequence ID" value="EAX89696.1"/>
    <property type="molecule type" value="Genomic_DNA"/>
</dbReference>
<dbReference type="Pfam" id="PF13306">
    <property type="entry name" value="LRR_5"/>
    <property type="match status" value="2"/>
</dbReference>
<dbReference type="Proteomes" id="UP000001542">
    <property type="component" value="Unassembled WGS sequence"/>
</dbReference>
<dbReference type="VEuPathDB" id="TrichDB:TVAG_127590"/>
<feature type="compositionally biased region" description="Basic and acidic residues" evidence="1">
    <location>
        <begin position="540"/>
        <end position="557"/>
    </location>
</feature>
<reference evidence="3" key="2">
    <citation type="journal article" date="2007" name="Science">
        <title>Draft genome sequence of the sexually transmitted pathogen Trichomonas vaginalis.</title>
        <authorList>
            <person name="Carlton J.M."/>
            <person name="Hirt R.P."/>
            <person name="Silva J.C."/>
            <person name="Delcher A.L."/>
            <person name="Schatz M."/>
            <person name="Zhao Q."/>
            <person name="Wortman J.R."/>
            <person name="Bidwell S.L."/>
            <person name="Alsmark U.C.M."/>
            <person name="Besteiro S."/>
            <person name="Sicheritz-Ponten T."/>
            <person name="Noel C.J."/>
            <person name="Dacks J.B."/>
            <person name="Foster P.G."/>
            <person name="Simillion C."/>
            <person name="Van de Peer Y."/>
            <person name="Miranda-Saavedra D."/>
            <person name="Barton G.J."/>
            <person name="Westrop G.D."/>
            <person name="Mueller S."/>
            <person name="Dessi D."/>
            <person name="Fiori P.L."/>
            <person name="Ren Q."/>
            <person name="Paulsen I."/>
            <person name="Zhang H."/>
            <person name="Bastida-Corcuera F.D."/>
            <person name="Simoes-Barbosa A."/>
            <person name="Brown M.T."/>
            <person name="Hayes R.D."/>
            <person name="Mukherjee M."/>
            <person name="Okumura C.Y."/>
            <person name="Schneider R."/>
            <person name="Smith A.J."/>
            <person name="Vanacova S."/>
            <person name="Villalvazo M."/>
            <person name="Haas B.J."/>
            <person name="Pertea M."/>
            <person name="Feldblyum T.V."/>
            <person name="Utterback T.R."/>
            <person name="Shu C.L."/>
            <person name="Osoegawa K."/>
            <person name="de Jong P.J."/>
            <person name="Hrdy I."/>
            <person name="Horvathova L."/>
            <person name="Zubacova Z."/>
            <person name="Dolezal P."/>
            <person name="Malik S.B."/>
            <person name="Logsdon J.M. Jr."/>
            <person name="Henze K."/>
            <person name="Gupta A."/>
            <person name="Wang C.C."/>
            <person name="Dunne R.L."/>
            <person name="Upcroft J.A."/>
            <person name="Upcroft P."/>
            <person name="White O."/>
            <person name="Salzberg S.L."/>
            <person name="Tang P."/>
            <person name="Chiu C.-H."/>
            <person name="Lee Y.-S."/>
            <person name="Embley T.M."/>
            <person name="Coombs G.H."/>
            <person name="Mottram J.C."/>
            <person name="Tachezy J."/>
            <person name="Fraser-Liggett C.M."/>
            <person name="Johnson P.J."/>
        </authorList>
    </citation>
    <scope>NUCLEOTIDE SEQUENCE [LARGE SCALE GENOMIC DNA]</scope>
    <source>
        <strain evidence="3">G3</strain>
    </source>
</reference>
<evidence type="ECO:0000256" key="2">
    <source>
        <dbReference type="SAM" id="Phobius"/>
    </source>
</evidence>
<dbReference type="InParanoid" id="A2FZG4"/>
<dbReference type="PANTHER" id="PTHR45661:SF3">
    <property type="entry name" value="IG-LIKE DOMAIN-CONTAINING PROTEIN"/>
    <property type="match status" value="1"/>
</dbReference>
<dbReference type="Gene3D" id="3.80.10.10">
    <property type="entry name" value="Ribonuclease Inhibitor"/>
    <property type="match status" value="3"/>
</dbReference>
<dbReference type="InterPro" id="IPR026906">
    <property type="entry name" value="LRR_5"/>
</dbReference>